<evidence type="ECO:0000313" key="7">
    <source>
        <dbReference type="Proteomes" id="UP000442469"/>
    </source>
</evidence>
<dbReference type="AlphaFoldDB" id="A0A090Z986"/>
<comment type="caution">
    <text evidence="4">The sequence shown here is derived from an EMBL/GenBank/DDBJ whole genome shotgun (WGS) entry which is preliminary data.</text>
</comment>
<evidence type="ECO:0000313" key="4">
    <source>
        <dbReference type="EMBL" id="KFN00896.1"/>
    </source>
</evidence>
<dbReference type="Pfam" id="PF22725">
    <property type="entry name" value="GFO_IDH_MocA_C3"/>
    <property type="match status" value="1"/>
</dbReference>
<dbReference type="SUPFAM" id="SSF51735">
    <property type="entry name" value="NAD(P)-binding Rossmann-fold domains"/>
    <property type="match status" value="1"/>
</dbReference>
<sequence length="357" mass="39514">MGKLKIGVIGLGGIAGAHIAGILASPDAEVWSICDANKEALAKRGEELNIPAARRYESYLRLLDDPELDAVTIATPNQSHFAIAREAIRQRKPFALEKPVSLDTREAAELRDAIAAAPLPHMVCFSYRYKKAVRYAKALLSQGRLGVIKHVYSQYLQGWGLDERIPLVWRFRKDLAGSGALGDLGSHILDLQRLLVGNVERAIADADTIVKERALLDGEGKGEVDVDDFCHVLARLSGGVSATMAISRFAYGRGNYQRMEIYGSAGALVYDLEEEDALYVRFDEDGDKDFRKVDIPDSYQAGQIQSFINLVLGKGDGFDATLEDGYMNQRTIDSIIASFTEEKWITIQQEDVWHVNH</sequence>
<dbReference type="OrthoDB" id="9815825at2"/>
<dbReference type="InterPro" id="IPR050463">
    <property type="entry name" value="Gfo/Idh/MocA_oxidrdct_glycsds"/>
</dbReference>
<evidence type="ECO:0000313" key="6">
    <source>
        <dbReference type="Proteomes" id="UP000029278"/>
    </source>
</evidence>
<dbReference type="EMBL" id="JMQA01000039">
    <property type="protein sequence ID" value="KFN00896.1"/>
    <property type="molecule type" value="Genomic_DNA"/>
</dbReference>
<organism evidence="4 6">
    <name type="scientific">Paenibacillus macerans</name>
    <name type="common">Bacillus macerans</name>
    <dbReference type="NCBI Taxonomy" id="44252"/>
    <lineage>
        <taxon>Bacteria</taxon>
        <taxon>Bacillati</taxon>
        <taxon>Bacillota</taxon>
        <taxon>Bacilli</taxon>
        <taxon>Bacillales</taxon>
        <taxon>Paenibacillaceae</taxon>
        <taxon>Paenibacillus</taxon>
    </lineage>
</organism>
<name>A0A090Z986_PAEMA</name>
<dbReference type="EMBL" id="WNZZ01000015">
    <property type="protein sequence ID" value="MUG24439.1"/>
    <property type="molecule type" value="Genomic_DNA"/>
</dbReference>
<dbReference type="GeneID" id="77008966"/>
<keyword evidence="6" id="KW-1185">Reference proteome</keyword>
<dbReference type="Pfam" id="PF01408">
    <property type="entry name" value="GFO_IDH_MocA"/>
    <property type="match status" value="1"/>
</dbReference>
<accession>A0A090Z986</accession>
<dbReference type="SUPFAM" id="SSF55347">
    <property type="entry name" value="Glyceraldehyde-3-phosphate dehydrogenase-like, C-terminal domain"/>
    <property type="match status" value="1"/>
</dbReference>
<protein>
    <submittedName>
        <fullName evidence="5">Gfo/Idh/MocA family oxidoreductase</fullName>
    </submittedName>
</protein>
<reference evidence="4 6" key="1">
    <citation type="submission" date="2014-04" db="EMBL/GenBank/DDBJ databases">
        <authorList>
            <person name="Bishop-Lilly K.A."/>
            <person name="Broomall S.M."/>
            <person name="Chain P.S."/>
            <person name="Chertkov O."/>
            <person name="Coyne S.R."/>
            <person name="Daligault H.E."/>
            <person name="Davenport K.W."/>
            <person name="Erkkila T."/>
            <person name="Frey K.G."/>
            <person name="Gibbons H.S."/>
            <person name="Gu W."/>
            <person name="Jaissle J."/>
            <person name="Johnson S.L."/>
            <person name="Koroleva G.I."/>
            <person name="Ladner J.T."/>
            <person name="Lo C.-C."/>
            <person name="Minogue T.D."/>
            <person name="Munk C."/>
            <person name="Palacios G.F."/>
            <person name="Redden C.L."/>
            <person name="Rosenzweig C.N."/>
            <person name="Scholz M.B."/>
            <person name="Teshima H."/>
            <person name="Xu Y."/>
        </authorList>
    </citation>
    <scope>NUCLEOTIDE SEQUENCE [LARGE SCALE GENOMIC DNA]</scope>
    <source>
        <strain evidence="4 6">8244</strain>
    </source>
</reference>
<dbReference type="InterPro" id="IPR000683">
    <property type="entry name" value="Gfo/Idh/MocA-like_OxRdtase_N"/>
</dbReference>
<dbReference type="GO" id="GO:0000166">
    <property type="term" value="F:nucleotide binding"/>
    <property type="evidence" value="ECO:0007669"/>
    <property type="project" value="InterPro"/>
</dbReference>
<dbReference type="PANTHER" id="PTHR43818:SF11">
    <property type="entry name" value="BCDNA.GH03377"/>
    <property type="match status" value="1"/>
</dbReference>
<dbReference type="Gene3D" id="3.40.50.720">
    <property type="entry name" value="NAD(P)-binding Rossmann-like Domain"/>
    <property type="match status" value="1"/>
</dbReference>
<dbReference type="Proteomes" id="UP000029278">
    <property type="component" value="Unassembled WGS sequence"/>
</dbReference>
<reference evidence="5 7" key="2">
    <citation type="submission" date="2019-11" db="EMBL/GenBank/DDBJ databases">
        <title>Draft genome sequences of five Paenibacillus species of dairy origin.</title>
        <authorList>
            <person name="Olajide A.M."/>
            <person name="Chen S."/>
            <person name="Lapointe G."/>
        </authorList>
    </citation>
    <scope>NUCLEOTIDE SEQUENCE [LARGE SCALE GENOMIC DNA]</scope>
    <source>
        <strain evidence="5 7">3CT49</strain>
    </source>
</reference>
<dbReference type="HOGENOM" id="CLU_023194_17_2_9"/>
<feature type="domain" description="Gfo/Idh/MocA-like oxidoreductase N-terminal" evidence="2">
    <location>
        <begin position="4"/>
        <end position="117"/>
    </location>
</feature>
<feature type="domain" description="GFO/IDH/MocA-like oxidoreductase" evidence="3">
    <location>
        <begin position="133"/>
        <end position="268"/>
    </location>
</feature>
<dbReference type="InterPro" id="IPR036291">
    <property type="entry name" value="NAD(P)-bd_dom_sf"/>
</dbReference>
<evidence type="ECO:0000259" key="2">
    <source>
        <dbReference type="Pfam" id="PF01408"/>
    </source>
</evidence>
<proteinExistence type="predicted"/>
<evidence type="ECO:0000313" key="5">
    <source>
        <dbReference type="EMBL" id="MUG24439.1"/>
    </source>
</evidence>
<evidence type="ECO:0000259" key="3">
    <source>
        <dbReference type="Pfam" id="PF22725"/>
    </source>
</evidence>
<dbReference type="Gene3D" id="3.30.360.10">
    <property type="entry name" value="Dihydrodipicolinate Reductase, domain 2"/>
    <property type="match status" value="1"/>
</dbReference>
<evidence type="ECO:0000256" key="1">
    <source>
        <dbReference type="ARBA" id="ARBA00023002"/>
    </source>
</evidence>
<dbReference type="InterPro" id="IPR055170">
    <property type="entry name" value="GFO_IDH_MocA-like_dom"/>
</dbReference>
<dbReference type="RefSeq" id="WP_036625207.1">
    <property type="nucleotide sequence ID" value="NZ_BGML01000002.1"/>
</dbReference>
<keyword evidence="1" id="KW-0560">Oxidoreductase</keyword>
<dbReference type="PANTHER" id="PTHR43818">
    <property type="entry name" value="BCDNA.GH03377"/>
    <property type="match status" value="1"/>
</dbReference>
<dbReference type="PATRIC" id="fig|44252.3.peg.4705"/>
<dbReference type="STRING" id="44252.DJ90_4460"/>
<dbReference type="Proteomes" id="UP000442469">
    <property type="component" value="Unassembled WGS sequence"/>
</dbReference>
<dbReference type="GO" id="GO:0016491">
    <property type="term" value="F:oxidoreductase activity"/>
    <property type="evidence" value="ECO:0007669"/>
    <property type="project" value="UniProtKB-KW"/>
</dbReference>
<gene>
    <name evidence="4" type="ORF">DJ90_4460</name>
    <name evidence="5" type="ORF">GNQ08_18865</name>
</gene>